<dbReference type="InterPro" id="IPR001965">
    <property type="entry name" value="Znf_PHD"/>
</dbReference>
<dbReference type="Gramene" id="Zm00001eb228680_T002">
    <property type="protein sequence ID" value="Zm00001eb228680_P002"/>
    <property type="gene ID" value="Zm00001eb228680"/>
</dbReference>
<feature type="compositionally biased region" description="Basic and acidic residues" evidence="4">
    <location>
        <begin position="725"/>
        <end position="735"/>
    </location>
</feature>
<dbReference type="EnsemblPlants" id="Zm00001eb228680_T002">
    <property type="protein sequence ID" value="Zm00001eb228680_P002"/>
    <property type="gene ID" value="Zm00001eb228680"/>
</dbReference>
<feature type="region of interest" description="Disordered" evidence="4">
    <location>
        <begin position="716"/>
        <end position="735"/>
    </location>
</feature>
<evidence type="ECO:0000313" key="7">
    <source>
        <dbReference type="Proteomes" id="UP000007305"/>
    </source>
</evidence>
<feature type="region of interest" description="Disordered" evidence="4">
    <location>
        <begin position="778"/>
        <end position="914"/>
    </location>
</feature>
<feature type="compositionally biased region" description="Basic and acidic residues" evidence="4">
    <location>
        <begin position="832"/>
        <end position="843"/>
    </location>
</feature>
<dbReference type="InterPro" id="IPR011011">
    <property type="entry name" value="Znf_FYVE_PHD"/>
</dbReference>
<feature type="compositionally biased region" description="Polar residues" evidence="4">
    <location>
        <begin position="778"/>
        <end position="797"/>
    </location>
</feature>
<keyword evidence="2" id="KW-0863">Zinc-finger</keyword>
<feature type="compositionally biased region" description="Basic residues" evidence="4">
    <location>
        <begin position="893"/>
        <end position="903"/>
    </location>
</feature>
<dbReference type="SMART" id="SM00249">
    <property type="entry name" value="PHD"/>
    <property type="match status" value="1"/>
</dbReference>
<keyword evidence="3" id="KW-0862">Zinc</keyword>
<dbReference type="SUPFAM" id="SSF57903">
    <property type="entry name" value="FYVE/PHD zinc finger"/>
    <property type="match status" value="1"/>
</dbReference>
<dbReference type="AlphaFoldDB" id="A0A804PDG7"/>
<reference evidence="6" key="2">
    <citation type="submission" date="2019-07" db="EMBL/GenBank/DDBJ databases">
        <authorList>
            <person name="Seetharam A."/>
            <person name="Woodhouse M."/>
            <person name="Cannon E."/>
        </authorList>
    </citation>
    <scope>NUCLEOTIDE SEQUENCE [LARGE SCALE GENOMIC DNA]</scope>
    <source>
        <strain evidence="6">cv. B73</strain>
    </source>
</reference>
<dbReference type="RefSeq" id="XP_008645113.3">
    <property type="nucleotide sequence ID" value="XM_008646891.3"/>
</dbReference>
<dbReference type="Gene3D" id="1.10.10.60">
    <property type="entry name" value="Homeodomain-like"/>
    <property type="match status" value="1"/>
</dbReference>
<organism evidence="6 7">
    <name type="scientific">Zea mays</name>
    <name type="common">Maize</name>
    <dbReference type="NCBI Taxonomy" id="4577"/>
    <lineage>
        <taxon>Eukaryota</taxon>
        <taxon>Viridiplantae</taxon>
        <taxon>Streptophyta</taxon>
        <taxon>Embryophyta</taxon>
        <taxon>Tracheophyta</taxon>
        <taxon>Spermatophyta</taxon>
        <taxon>Magnoliopsida</taxon>
        <taxon>Liliopsida</taxon>
        <taxon>Poales</taxon>
        <taxon>Poaceae</taxon>
        <taxon>PACMAD clade</taxon>
        <taxon>Panicoideae</taxon>
        <taxon>Andropogonodae</taxon>
        <taxon>Andropogoneae</taxon>
        <taxon>Tripsacinae</taxon>
        <taxon>Zea</taxon>
    </lineage>
</organism>
<dbReference type="Gene3D" id="3.30.40.10">
    <property type="entry name" value="Zinc/RING finger domain, C3HC4 (zinc finger)"/>
    <property type="match status" value="1"/>
</dbReference>
<gene>
    <name evidence="6" type="primary">LOC103626481</name>
</gene>
<accession>A0A804PDG7</accession>
<dbReference type="PANTHER" id="PTHR47863:SF4">
    <property type="entry name" value="RING_FYVE_PHD ZINC FINGER SUPERFAMILY PROTEIN"/>
    <property type="match status" value="1"/>
</dbReference>
<evidence type="ECO:0000313" key="6">
    <source>
        <dbReference type="EnsemblPlants" id="Zm00001eb228680_P002"/>
    </source>
</evidence>
<evidence type="ECO:0000256" key="4">
    <source>
        <dbReference type="SAM" id="MobiDB-lite"/>
    </source>
</evidence>
<feature type="compositionally biased region" description="Polar residues" evidence="4">
    <location>
        <begin position="602"/>
        <end position="611"/>
    </location>
</feature>
<reference evidence="6" key="3">
    <citation type="submission" date="2021-05" db="UniProtKB">
        <authorList>
            <consortium name="EnsemblPlants"/>
        </authorList>
    </citation>
    <scope>IDENTIFICATION</scope>
    <source>
        <strain evidence="6">cv. B73</strain>
    </source>
</reference>
<evidence type="ECO:0007829" key="8">
    <source>
        <dbReference type="PeptideAtlas" id="A0A804PDG7"/>
    </source>
</evidence>
<dbReference type="InterPro" id="IPR013083">
    <property type="entry name" value="Znf_RING/FYVE/PHD"/>
</dbReference>
<dbReference type="GeneID" id="103626481"/>
<dbReference type="InParanoid" id="A0A804PDG7"/>
<evidence type="ECO:0000256" key="1">
    <source>
        <dbReference type="ARBA" id="ARBA00022723"/>
    </source>
</evidence>
<evidence type="ECO:0000256" key="3">
    <source>
        <dbReference type="ARBA" id="ARBA00022833"/>
    </source>
</evidence>
<dbReference type="FunCoup" id="A0A804PDG7">
    <property type="interactions" value="153"/>
</dbReference>
<dbReference type="OrthoDB" id="785443at2759"/>
<feature type="compositionally biased region" description="Polar residues" evidence="4">
    <location>
        <begin position="848"/>
        <end position="859"/>
    </location>
</feature>
<dbReference type="Proteomes" id="UP000007305">
    <property type="component" value="Chromosome 5"/>
</dbReference>
<protein>
    <recommendedName>
        <fullName evidence="5">Zinc finger PHD-type domain-containing protein</fullName>
    </recommendedName>
</protein>
<dbReference type="GO" id="GO:0008270">
    <property type="term" value="F:zinc ion binding"/>
    <property type="evidence" value="ECO:0007669"/>
    <property type="project" value="UniProtKB-KW"/>
</dbReference>
<keyword evidence="1" id="KW-0479">Metal-binding</keyword>
<dbReference type="PANTHER" id="PTHR47863">
    <property type="entry name" value="RING/FYVE/PHD ZINC FINGER SUPERFAMILY PROTEIN"/>
    <property type="match status" value="1"/>
</dbReference>
<feature type="region of interest" description="Disordered" evidence="4">
    <location>
        <begin position="573"/>
        <end position="611"/>
    </location>
</feature>
<keyword evidence="7" id="KW-1185">Reference proteome</keyword>
<sequence length="984" mass="107617">MKKSITKQLIFNLMELLMVQIQLFFERREIICAVFNITFILPFSPSIRGAPPPPAMPPPSASAIATRFATHWIADALADDESFDFSVLQDLVRASSKPLAGAPEATRERVALRCLQEASSVIAAGGDAAATAGVLRVDGARSCEDVLLRLIREVGSSRELEKDLLPPFSQDIQETICTKKSTLPETSFQLLKGLEPWITSMTPQSQMEHNDTEQCDIDQSLRSSHGCVNIEKPMFPTDNAEVQQETMADVVNGSETGNVQKDPPAPTSVFHQPCMHESRSYIPPQEDTIDVVGLGDRSLERSPIVEGNMSIGSVLASAGCDAPLQGRITEPFSQQDKHDHTATVEPKSCRQKSPNLSHCADGEGADDGGSSNQSSKVSIHEGPSAHAPVTSGFDRISGVLSTDASEPEHLSECIPAQDTSMISQLDSRKAHLSALQQERVEKVNQGPEDISANIGPVEKEHVHGDLTLQSASVLLSISCNGSNQGTKSETNLQPGTATEDRMAFEEQNAEKSHLELSGTNKANQALFDDGSVMKNNTVHGGLTAHTAPVSQSCSVTLHDKTSEANCFSEWKNEKNGQKDNCHTSIPGSSQDGGGESAKKTSNEVNSGDTSSKICVHSKDKDINDTLEGLSQQDLCIKCGKVGQLLECSSCSLAAHNSCFGSSVTFEETNLFYCPVCFYKRATEAYKKAKKTYGEARKNVAAFLGTIQVTKQHNEQLNGVQPGGANREDHSDTSKRTHENEVYNLAHQDEEPHQQMKKQKINAIGIDYRKEVLTEKVPFQNSGPASINKHSVLQNNGKTRVKDPEKKQQAGDEEARKEAGNEKSHETGASSQRRCDPPSNHDVEADQEGSLTTSIQSSGSDELEAKGLQEKKAAVSSKSRKGISKRDQHMPTSPRKRNSVHLQKRYSNPLAPPGRRKKLFWTEEEEAVLREGMAKFTPQNNAQIPWILILEHGRGVFHRTRLPSDLRVKWRSMQRKKSDAVDMEH</sequence>
<evidence type="ECO:0000259" key="5">
    <source>
        <dbReference type="SMART" id="SM00249"/>
    </source>
</evidence>
<feature type="compositionally biased region" description="Basic and acidic residues" evidence="4">
    <location>
        <begin position="862"/>
        <end position="872"/>
    </location>
</feature>
<feature type="region of interest" description="Disordered" evidence="4">
    <location>
        <begin position="330"/>
        <end position="393"/>
    </location>
</feature>
<proteinExistence type="evidence at protein level"/>
<dbReference type="KEGG" id="zma:103626481"/>
<name>A0A804PDG7_MAIZE</name>
<feature type="compositionally biased region" description="Basic and acidic residues" evidence="4">
    <location>
        <begin position="799"/>
        <end position="825"/>
    </location>
</feature>
<feature type="domain" description="Zinc finger PHD-type" evidence="5">
    <location>
        <begin position="634"/>
        <end position="677"/>
    </location>
</feature>
<evidence type="ECO:0000256" key="2">
    <source>
        <dbReference type="ARBA" id="ARBA00022771"/>
    </source>
</evidence>
<reference evidence="7" key="1">
    <citation type="journal article" date="2009" name="Science">
        <title>The B73 maize genome: complexity, diversity, and dynamics.</title>
        <authorList>
            <person name="Schnable P.S."/>
            <person name="Ware D."/>
            <person name="Fulton R.S."/>
            <person name="Stein J.C."/>
            <person name="Wei F."/>
            <person name="Pasternak S."/>
            <person name="Liang C."/>
            <person name="Zhang J."/>
            <person name="Fulton L."/>
            <person name="Graves T.A."/>
            <person name="Minx P."/>
            <person name="Reily A.D."/>
            <person name="Courtney L."/>
            <person name="Kruchowski S.S."/>
            <person name="Tomlinson C."/>
            <person name="Strong C."/>
            <person name="Delehaunty K."/>
            <person name="Fronick C."/>
            <person name="Courtney B."/>
            <person name="Rock S.M."/>
            <person name="Belter E."/>
            <person name="Du F."/>
            <person name="Kim K."/>
            <person name="Abbott R.M."/>
            <person name="Cotton M."/>
            <person name="Levy A."/>
            <person name="Marchetto P."/>
            <person name="Ochoa K."/>
            <person name="Jackson S.M."/>
            <person name="Gillam B."/>
            <person name="Chen W."/>
            <person name="Yan L."/>
            <person name="Higginbotham J."/>
            <person name="Cardenas M."/>
            <person name="Waligorski J."/>
            <person name="Applebaum E."/>
            <person name="Phelps L."/>
            <person name="Falcone J."/>
            <person name="Kanchi K."/>
            <person name="Thane T."/>
            <person name="Scimone A."/>
            <person name="Thane N."/>
            <person name="Henke J."/>
            <person name="Wang T."/>
            <person name="Ruppert J."/>
            <person name="Shah N."/>
            <person name="Rotter K."/>
            <person name="Hodges J."/>
            <person name="Ingenthron E."/>
            <person name="Cordes M."/>
            <person name="Kohlberg S."/>
            <person name="Sgro J."/>
            <person name="Delgado B."/>
            <person name="Mead K."/>
            <person name="Chinwalla A."/>
            <person name="Leonard S."/>
            <person name="Crouse K."/>
            <person name="Collura K."/>
            <person name="Kudrna D."/>
            <person name="Currie J."/>
            <person name="He R."/>
            <person name="Angelova A."/>
            <person name="Rajasekar S."/>
            <person name="Mueller T."/>
            <person name="Lomeli R."/>
            <person name="Scara G."/>
            <person name="Ko A."/>
            <person name="Delaney K."/>
            <person name="Wissotski M."/>
            <person name="Lopez G."/>
            <person name="Campos D."/>
            <person name="Braidotti M."/>
            <person name="Ashley E."/>
            <person name="Golser W."/>
            <person name="Kim H."/>
            <person name="Lee S."/>
            <person name="Lin J."/>
            <person name="Dujmic Z."/>
            <person name="Kim W."/>
            <person name="Talag J."/>
            <person name="Zuccolo A."/>
            <person name="Fan C."/>
            <person name="Sebastian A."/>
            <person name="Kramer M."/>
            <person name="Spiegel L."/>
            <person name="Nascimento L."/>
            <person name="Zutavern T."/>
            <person name="Miller B."/>
            <person name="Ambroise C."/>
            <person name="Muller S."/>
            <person name="Spooner W."/>
            <person name="Narechania A."/>
            <person name="Ren L."/>
            <person name="Wei S."/>
            <person name="Kumari S."/>
            <person name="Faga B."/>
            <person name="Levy M.J."/>
            <person name="McMahan L."/>
            <person name="Van Buren P."/>
            <person name="Vaughn M.W."/>
            <person name="Ying K."/>
            <person name="Yeh C.-T."/>
            <person name="Emrich S.J."/>
            <person name="Jia Y."/>
            <person name="Kalyanaraman A."/>
            <person name="Hsia A.-P."/>
            <person name="Barbazuk W.B."/>
            <person name="Baucom R.S."/>
            <person name="Brutnell T.P."/>
            <person name="Carpita N.C."/>
            <person name="Chaparro C."/>
            <person name="Chia J.-M."/>
            <person name="Deragon J.-M."/>
            <person name="Estill J.C."/>
            <person name="Fu Y."/>
            <person name="Jeddeloh J.A."/>
            <person name="Han Y."/>
            <person name="Lee H."/>
            <person name="Li P."/>
            <person name="Lisch D.R."/>
            <person name="Liu S."/>
            <person name="Liu Z."/>
            <person name="Nagel D.H."/>
            <person name="McCann M.C."/>
            <person name="SanMiguel P."/>
            <person name="Myers A.M."/>
            <person name="Nettleton D."/>
            <person name="Nguyen J."/>
            <person name="Penning B.W."/>
            <person name="Ponnala L."/>
            <person name="Schneider K.L."/>
            <person name="Schwartz D.C."/>
            <person name="Sharma A."/>
            <person name="Soderlund C."/>
            <person name="Springer N.M."/>
            <person name="Sun Q."/>
            <person name="Wang H."/>
            <person name="Waterman M."/>
            <person name="Westerman R."/>
            <person name="Wolfgruber T.K."/>
            <person name="Yang L."/>
            <person name="Yu Y."/>
            <person name="Zhang L."/>
            <person name="Zhou S."/>
            <person name="Zhu Q."/>
            <person name="Bennetzen J.L."/>
            <person name="Dawe R.K."/>
            <person name="Jiang J."/>
            <person name="Jiang N."/>
            <person name="Presting G.G."/>
            <person name="Wessler S.R."/>
            <person name="Aluru S."/>
            <person name="Martienssen R.A."/>
            <person name="Clifton S.W."/>
            <person name="McCombie W.R."/>
            <person name="Wing R.A."/>
            <person name="Wilson R.K."/>
        </authorList>
    </citation>
    <scope>NUCLEOTIDE SEQUENCE [LARGE SCALE GENOMIC DNA]</scope>
    <source>
        <strain evidence="7">cv. B73</strain>
    </source>
</reference>
<keyword evidence="8" id="KW-1267">Proteomics identification</keyword>